<evidence type="ECO:0000313" key="2">
    <source>
        <dbReference type="Proteomes" id="UP000054498"/>
    </source>
</evidence>
<dbReference type="KEGG" id="mng:MNEG_10074"/>
<dbReference type="EMBL" id="KK102387">
    <property type="protein sequence ID" value="KIY97889.1"/>
    <property type="molecule type" value="Genomic_DNA"/>
</dbReference>
<dbReference type="GeneID" id="25727200"/>
<gene>
    <name evidence="1" type="ORF">MNEG_10074</name>
</gene>
<dbReference type="RefSeq" id="XP_013896909.1">
    <property type="nucleotide sequence ID" value="XM_014041455.1"/>
</dbReference>
<reference evidence="1 2" key="1">
    <citation type="journal article" date="2013" name="BMC Genomics">
        <title>Reconstruction of the lipid metabolism for the microalga Monoraphidium neglectum from its genome sequence reveals characteristics suitable for biofuel production.</title>
        <authorList>
            <person name="Bogen C."/>
            <person name="Al-Dilaimi A."/>
            <person name="Albersmeier A."/>
            <person name="Wichmann J."/>
            <person name="Grundmann M."/>
            <person name="Rupp O."/>
            <person name="Lauersen K.J."/>
            <person name="Blifernez-Klassen O."/>
            <person name="Kalinowski J."/>
            <person name="Goesmann A."/>
            <person name="Mussgnug J.H."/>
            <person name="Kruse O."/>
        </authorList>
    </citation>
    <scope>NUCLEOTIDE SEQUENCE [LARGE SCALE GENOMIC DNA]</scope>
    <source>
        <strain evidence="1 2">SAG 48.87</strain>
    </source>
</reference>
<protein>
    <submittedName>
        <fullName evidence="1">Uncharacterized protein</fullName>
    </submittedName>
</protein>
<sequence>MVGPADQAVNAAKDAALHSSESAWADPLGPLQQLRDACTHHSGPLSDATWMALNPILHNCPPETRGRLCQVLTCTIEDSPARRQQALARPTLLTALAALVQEGTRGHPAGPHAAQVIRSLFDPSDPGDDAAAATAILTAAPGASRSLTALLLKLSRRGRGRLRLCVPCVGALLYLVAPEVSRGAALVLLGQPGIAEALRRVAGSPLTSPPAFGD</sequence>
<keyword evidence="2" id="KW-1185">Reference proteome</keyword>
<dbReference type="AlphaFoldDB" id="A0A0D2M2L6"/>
<accession>A0A0D2M2L6</accession>
<evidence type="ECO:0000313" key="1">
    <source>
        <dbReference type="EMBL" id="KIY97889.1"/>
    </source>
</evidence>
<organism evidence="1 2">
    <name type="scientific">Monoraphidium neglectum</name>
    <dbReference type="NCBI Taxonomy" id="145388"/>
    <lineage>
        <taxon>Eukaryota</taxon>
        <taxon>Viridiplantae</taxon>
        <taxon>Chlorophyta</taxon>
        <taxon>core chlorophytes</taxon>
        <taxon>Chlorophyceae</taxon>
        <taxon>CS clade</taxon>
        <taxon>Sphaeropleales</taxon>
        <taxon>Selenastraceae</taxon>
        <taxon>Monoraphidium</taxon>
    </lineage>
</organism>
<name>A0A0D2M2L6_9CHLO</name>
<proteinExistence type="predicted"/>
<dbReference type="STRING" id="145388.A0A0D2M2L6"/>
<dbReference type="Proteomes" id="UP000054498">
    <property type="component" value="Unassembled WGS sequence"/>
</dbReference>